<evidence type="ECO:0000313" key="2">
    <source>
        <dbReference type="EMBL" id="KAK7505642.1"/>
    </source>
</evidence>
<comment type="caution">
    <text evidence="2">The sequence shown here is derived from an EMBL/GenBank/DDBJ whole genome shotgun (WGS) entry which is preliminary data.</text>
</comment>
<dbReference type="Proteomes" id="UP001519460">
    <property type="component" value="Unassembled WGS sequence"/>
</dbReference>
<protein>
    <submittedName>
        <fullName evidence="2">Uncharacterized protein</fullName>
    </submittedName>
</protein>
<dbReference type="AlphaFoldDB" id="A0ABD0M1Z9"/>
<organism evidence="2 3">
    <name type="scientific">Batillaria attramentaria</name>
    <dbReference type="NCBI Taxonomy" id="370345"/>
    <lineage>
        <taxon>Eukaryota</taxon>
        <taxon>Metazoa</taxon>
        <taxon>Spiralia</taxon>
        <taxon>Lophotrochozoa</taxon>
        <taxon>Mollusca</taxon>
        <taxon>Gastropoda</taxon>
        <taxon>Caenogastropoda</taxon>
        <taxon>Sorbeoconcha</taxon>
        <taxon>Cerithioidea</taxon>
        <taxon>Batillariidae</taxon>
        <taxon>Batillaria</taxon>
    </lineage>
</organism>
<reference evidence="2 3" key="1">
    <citation type="journal article" date="2023" name="Sci. Data">
        <title>Genome assembly of the Korean intertidal mud-creeper Batillaria attramentaria.</title>
        <authorList>
            <person name="Patra A.K."/>
            <person name="Ho P.T."/>
            <person name="Jun S."/>
            <person name="Lee S.J."/>
            <person name="Kim Y."/>
            <person name="Won Y.J."/>
        </authorList>
    </citation>
    <scope>NUCLEOTIDE SEQUENCE [LARGE SCALE GENOMIC DNA]</scope>
    <source>
        <strain evidence="2">Wonlab-2016</strain>
    </source>
</reference>
<keyword evidence="3" id="KW-1185">Reference proteome</keyword>
<dbReference type="EMBL" id="JACVVK020000009">
    <property type="protein sequence ID" value="KAK7505642.1"/>
    <property type="molecule type" value="Genomic_DNA"/>
</dbReference>
<evidence type="ECO:0000256" key="1">
    <source>
        <dbReference type="SAM" id="MobiDB-lite"/>
    </source>
</evidence>
<sequence>MRSQAGAATAAIRVASRPAPERRFRQRVGDNYQESCLAPWVTTGTEGCRDGSASGVVPLEPGYHIHIGAKSVVNRSNPAAILIGHSMRGHSAPVIHATSPAALSVMATG</sequence>
<accession>A0ABD0M1Z9</accession>
<evidence type="ECO:0000313" key="3">
    <source>
        <dbReference type="Proteomes" id="UP001519460"/>
    </source>
</evidence>
<feature type="region of interest" description="Disordered" evidence="1">
    <location>
        <begin position="1"/>
        <end position="22"/>
    </location>
</feature>
<name>A0ABD0M1Z9_9CAEN</name>
<proteinExistence type="predicted"/>
<gene>
    <name evidence="2" type="ORF">BaRGS_00002913</name>
</gene>